<dbReference type="Pfam" id="PF00516">
    <property type="entry name" value="GP120"/>
    <property type="match status" value="2"/>
</dbReference>
<keyword evidence="29 33" id="KW-0899">Viral immunoevasion</keyword>
<dbReference type="FunFam" id="1.10.287.210:FF:000001">
    <property type="entry name" value="Envelope glycoprotein gp160"/>
    <property type="match status" value="1"/>
</dbReference>
<evidence type="ECO:0000256" key="8">
    <source>
        <dbReference type="ARBA" id="ARBA00022510"/>
    </source>
</evidence>
<dbReference type="GO" id="GO:0005198">
    <property type="term" value="F:structural molecule activity"/>
    <property type="evidence" value="ECO:0007669"/>
    <property type="project" value="UniProtKB-UniRule"/>
</dbReference>
<feature type="chain" id="PRO_5027194791" description="Transmembrane protein gp41" evidence="33">
    <location>
        <begin position="498"/>
        <end position="849"/>
    </location>
</feature>
<evidence type="ECO:0000256" key="9">
    <source>
        <dbReference type="ARBA" id="ARBA00022511"/>
    </source>
</evidence>
<evidence type="ECO:0000256" key="20">
    <source>
        <dbReference type="ARBA" id="ARBA00022879"/>
    </source>
</evidence>
<feature type="region of interest" description="CD4-binding loop" evidence="33">
    <location>
        <begin position="359"/>
        <end position="369"/>
    </location>
</feature>
<dbReference type="GO" id="GO:0055036">
    <property type="term" value="C:virion membrane"/>
    <property type="evidence" value="ECO:0007669"/>
    <property type="project" value="UniProtKB-SubCell"/>
</dbReference>
<comment type="PTM">
    <text evidence="33">Specific enzymatic cleavages in vivo yield mature proteins. Envelope glycoproteins are synthesized as a inactive precursor that is heavily N-glycosylated and processed likely by host cell furin in the Golgi to yield the mature SU and TM proteins. The cleavage site between SU and TM requires the minimal sequence [KR]-X-[KR]-R. About 2 of the 9 disulfide bonds of gp41 are reduced by P4HB/PDI, following binding to CD4 receptor.</text>
</comment>
<dbReference type="SUPFAM" id="SSF58069">
    <property type="entry name" value="Virus ectodomain"/>
    <property type="match status" value="1"/>
</dbReference>
<evidence type="ECO:0000256" key="29">
    <source>
        <dbReference type="ARBA" id="ARBA00023280"/>
    </source>
</evidence>
<protein>
    <recommendedName>
        <fullName evidence="33">Envelope glycoprotein gp160</fullName>
    </recommendedName>
    <alternativeName>
        <fullName evidence="33">Env polyprotein</fullName>
    </alternativeName>
    <component>
        <recommendedName>
            <fullName evidence="33">Surface protein gp120</fullName>
            <shortName evidence="33">SU</shortName>
        </recommendedName>
        <alternativeName>
            <fullName evidence="33">Glycoprotein 120</fullName>
            <shortName evidence="33">gp120</shortName>
        </alternativeName>
    </component>
    <component>
        <recommendedName>
            <fullName evidence="33">Transmembrane protein gp41</fullName>
            <shortName evidence="33">TM</shortName>
        </recommendedName>
        <alternativeName>
            <fullName evidence="33">Glycoprotein 41</fullName>
            <shortName evidence="33">gp41</shortName>
        </alternativeName>
    </component>
</protein>
<feature type="domain" description="Retroviral envelope protein GP41-like" evidence="36">
    <location>
        <begin position="516"/>
        <end position="707"/>
    </location>
</feature>
<sequence length="849" mass="96301">MRVRGILRNWQQWWIWASLGFWMFMICSVVGNLWVTVYYGVPVWKEAKTTLFCASDAKAYDKEVHNVWATHACVPTDPNPQEILLENVTENFNMWKNDMVDQMHEDIISLWDQSLKPCVKLTPLCVTLNCTNVKFNSTNVGSNDTNDIMKNCSFNITTEIRDRKKKEHALFYKLDIVPLGDSKSNSTEYILINCNTSAITQACPKVSWDPIPIHYCAPAGYAILKCNNKTFNGSGPCQNVSTVQCTHGIKPVVSTQLLLNGSLAEEKIIIRSENLTNNAKTIIVHLNESVEIVCIRPNNNRRHSIRIGPGQTFYAHGDIIGNIREAYCNISRSNWTKTLNRVKEELGKLFNKTIEFKNSSGGDLEVTTHTFNCRGEFFYCNTSNLWAIDNNSTGNNSTITLPCKIKQIINMWQKVGRAIYAPPIEGNITCKSNITGLLLTRDGSGTNGTNNETFRPGGGDMRDNWRSELYKYKVVEIKPLGIAPTGAKRRVVEREKRAVGIGAVFLGFLGAAGSTMGAASIALTAQARQLLSGIVQQQNNLLRAIEAQQHMLQLTVWGIKQLQARVLAIERYLKDQQLLGLWGCSGKLICTTAVPWNSSWSNKSTEDIWENMTWMQWDREINNYTNTIYRLLEVSQSQQEKNEKDLLALDSWQNLWNWFDISKWLWYIRIFIMIVGGLIGLRIIFAVLSIVNRVRQGYSPLSFQTLTPNPRELDRLGRIEEEGGEQDRNRSIRLVNGFLALAWDDLRSLCLFSYHQLRNFISIAARAAELVRRSSLKGLQRGWEILKYLGSLVQYWGLEIKKSAISLLDTIAIAVAEGTDRIIEFIQGLGRAIYNIPRRIRQGFEAALQ</sequence>
<dbReference type="EMBL" id="MT195087">
    <property type="protein sequence ID" value="QJX42524.1"/>
    <property type="molecule type" value="Genomic_RNA"/>
</dbReference>
<keyword evidence="20 33" id="KW-0261">Viral envelope protein</keyword>
<keyword evidence="23 33" id="KW-1039">Host endosome</keyword>
<evidence type="ECO:0000256" key="32">
    <source>
        <dbReference type="ARBA" id="ARBA00062028"/>
    </source>
</evidence>
<evidence type="ECO:0000256" key="1">
    <source>
        <dbReference type="ARBA" id="ARBA00004402"/>
    </source>
</evidence>
<keyword evidence="19 33" id="KW-1043">Host membrane</keyword>
<keyword evidence="18 33" id="KW-0946">Virion</keyword>
<feature type="disulfide bond" evidence="33">
    <location>
        <begin position="216"/>
        <end position="245"/>
    </location>
</feature>
<evidence type="ECO:0000256" key="16">
    <source>
        <dbReference type="ARBA" id="ARBA00022729"/>
    </source>
</evidence>
<evidence type="ECO:0000256" key="33">
    <source>
        <dbReference type="HAMAP-Rule" id="MF_04083"/>
    </source>
</evidence>
<evidence type="ECO:0000256" key="3">
    <source>
        <dbReference type="ARBA" id="ARBA00004505"/>
    </source>
</evidence>
<comment type="subcellular location">
    <subcellularLocation>
        <location evidence="3">Host cell membrane</location>
        <topology evidence="3">Peripheral membrane protein</topology>
    </subcellularLocation>
    <subcellularLocation>
        <location evidence="1">Host cell membrane</location>
        <topology evidence="1">Single-pass type I membrane protein</topology>
    </subcellularLocation>
    <subcellularLocation>
        <location evidence="2">Host endosome membrane</location>
        <topology evidence="2">Peripheral membrane protein</topology>
    </subcellularLocation>
    <subcellularLocation>
        <location evidence="5">Host endosome membrane</location>
        <topology evidence="5">Single-pass type I membrane protein</topology>
    </subcellularLocation>
    <subcellularLocation>
        <location evidence="6">Virion membrane</location>
        <topology evidence="6">Peripheral membrane protein</topology>
    </subcellularLocation>
    <subcellularLocation>
        <location evidence="4">Virion membrane</location>
        <topology evidence="4">Single-pass type I membrane protein</topology>
    </subcellularLocation>
</comment>
<feature type="region of interest" description="MPER; binding to GalCer" evidence="33">
    <location>
        <begin position="648"/>
        <end position="669"/>
    </location>
</feature>
<organism evidence="37">
    <name type="scientific">Human immunodeficiency virus type 1</name>
    <name type="common">HIV-1</name>
    <dbReference type="NCBI Taxonomy" id="11676"/>
    <lineage>
        <taxon>Viruses</taxon>
        <taxon>Riboviria</taxon>
        <taxon>Pararnavirae</taxon>
        <taxon>Artverviricota</taxon>
        <taxon>Revtraviricetes</taxon>
        <taxon>Ortervirales</taxon>
        <taxon>Retroviridae</taxon>
        <taxon>Orthoretrovirinae</taxon>
        <taxon>Lentivirus</taxon>
        <taxon>Lentivirus humimdef1</taxon>
    </lineage>
</organism>
<dbReference type="GO" id="GO:0019031">
    <property type="term" value="C:viral envelope"/>
    <property type="evidence" value="ECO:0007669"/>
    <property type="project" value="UniProtKB-KW"/>
</dbReference>
<dbReference type="GO" id="GO:1903908">
    <property type="term" value="P:positive regulation of plasma membrane raft polarization"/>
    <property type="evidence" value="ECO:0007669"/>
    <property type="project" value="UniProtKB-UniRule"/>
</dbReference>
<evidence type="ECO:0000256" key="15">
    <source>
        <dbReference type="ARBA" id="ARBA00022703"/>
    </source>
</evidence>
<comment type="domain">
    <text evidence="33">Some of the most genetically diverse regions of the viral genome are present in Env. They are called variable regions 1 through 5 (V1 through V5). Coreceptor usage of gp120 is determined mainly by the primary structure of the third variable region (V3) in the outer domain of gp120. The sequence of V3 determines which coreceptor, CCR5 and/or CXCR4 (corresponding to R5/macrophage, X4/T cell and R5X4/T cell and macrophage tropism), is used to trigger the fusion potential of the Env complex, and hence which cells the virus can infect. Binding to CCR5 involves a region adjacent in addition to V3.</text>
</comment>
<evidence type="ECO:0000256" key="5">
    <source>
        <dbReference type="ARBA" id="ARBA00004578"/>
    </source>
</evidence>
<evidence type="ECO:0000313" key="37">
    <source>
        <dbReference type="EMBL" id="QJX42524.1"/>
    </source>
</evidence>
<keyword evidence="31 33" id="KW-1160">Virus entry into host cell</keyword>
<evidence type="ECO:0000256" key="28">
    <source>
        <dbReference type="ARBA" id="ARBA00023180"/>
    </source>
</evidence>
<keyword evidence="27 33" id="KW-1015">Disulfide bond</keyword>
<feature type="topological domain" description="Cytoplasmic" evidence="33">
    <location>
        <begin position="692"/>
        <end position="849"/>
    </location>
</feature>
<dbReference type="Gene3D" id="1.10.287.210">
    <property type="match status" value="1"/>
</dbReference>
<dbReference type="InterPro" id="IPR000777">
    <property type="entry name" value="HIV1_Gp120"/>
</dbReference>
<comment type="subcellular location">
    <molecule>Transmembrane protein gp41</molecule>
    <subcellularLocation>
        <location evidence="33">Virion membrane</location>
        <topology evidence="33">Single-pass type I membrane protein</topology>
    </subcellularLocation>
    <subcellularLocation>
        <location evidence="33">Host cell membrane</location>
        <topology evidence="33">Single-pass type I membrane protein</topology>
    </subcellularLocation>
    <subcellularLocation>
        <location evidence="33">Host endosome membrane</location>
        <topology evidence="33">Single-pass type I membrane protein</topology>
    </subcellularLocation>
    <text evidence="33">It is probably concentrated at the site of budding and incorporated into the virions possibly by contacts between the cytoplasmic tail of Env and the N-terminus of Gag.</text>
</comment>
<dbReference type="FunFam" id="1.20.5.490:FF:000001">
    <property type="entry name" value="Envelope glycoprotein gp160"/>
    <property type="match status" value="1"/>
</dbReference>
<feature type="transmembrane region" description="Helical" evidence="34">
    <location>
        <begin position="13"/>
        <end position="41"/>
    </location>
</feature>
<dbReference type="GO" id="GO:0016020">
    <property type="term" value="C:membrane"/>
    <property type="evidence" value="ECO:0007669"/>
    <property type="project" value="UniProtKB-UniRule"/>
</dbReference>
<evidence type="ECO:0000256" key="24">
    <source>
        <dbReference type="ARBA" id="ARBA00023054"/>
    </source>
</evidence>
<evidence type="ECO:0000256" key="34">
    <source>
        <dbReference type="RuleBase" id="RU363095"/>
    </source>
</evidence>
<dbReference type="Gene3D" id="2.170.40.20">
    <property type="entry name" value="Human immunodeficiency virus 1, Gp160, envelope glycoprotein"/>
    <property type="match status" value="2"/>
</dbReference>
<comment type="subunit">
    <text evidence="33">The mature envelope protein (Env) consists of a homotrimer of non-covalently associated gp120-gp41 heterodimers. The resulting complex protrudes from the virus surface as a spike. There seems to be as few as 10 spikes on the average virion. Surface protein gp120 interacts with host CD4, CCR5 and CXCR4. Gp120 also interacts with the C-type lectins CD209/DC-SIGN and CLEC4M/DC-SIGNR (collectively referred to as DC-SIGN(R)). Gp120 and gp41 interact with GalCer. Gp120 interacts with host ITGA4/ITGB7 complex; on CD4+ T-cells, this interaction results in rapid activation of integrin ITGAL/LFA-1, which facilitates efficient cell-to-cell spreading of HIV-1. Gp120 interacts with cell-associated heparan sulfate; this interaction increases virus infectivity on permissive cells and may be involved in infection of CD4- cells.</text>
</comment>
<comment type="caution">
    <text evidence="33 34">Lacks conserved residue(s) required for the propagation of feature annotation.</text>
</comment>
<feature type="lipid moiety-binding region" description="S-palmitoyl cysteine; by host" evidence="33">
    <location>
        <position position="750"/>
    </location>
</feature>
<dbReference type="GO" id="GO:0075512">
    <property type="term" value="P:clathrin-dependent endocytosis of virus by host cell"/>
    <property type="evidence" value="ECO:0007669"/>
    <property type="project" value="UniProtKB-UniRule"/>
</dbReference>
<evidence type="ECO:0000256" key="31">
    <source>
        <dbReference type="ARBA" id="ARBA00023296"/>
    </source>
</evidence>
<comment type="function">
    <text evidence="33">Transmembrane protein gp41: Acts as a class I viral fusion protein. Under the current model, the protein has at least 3 conformational states: pre-fusion native state, pre-hairpin intermediate state, and post-fusion hairpin state. During fusion of viral and target intracellular membranes, the coiled coil regions (heptad repeats) assume a trimer-of-hairpins structure, positioning the fusion peptide in close proximity to the C-terminal region of the ectodomain. The formation of this structure appears to drive apposition and subsequent fusion of viral and target cell membranes. Complete fusion occurs in host cell endosomes and is dynamin-dependent, however some lipid transfer might occur at the plasma membrane. The virus undergoes clathrin-dependent internalization long before endosomal fusion, thus minimizing the surface exposure of conserved viral epitopes during fusion and reducing the efficacy of inhibitors targeting these epitopes. Membranes fusion leads to delivery of the nucleocapsid into the cytoplasm.</text>
</comment>
<keyword evidence="21 33" id="KW-1164">Virus endocytosis by host</keyword>
<evidence type="ECO:0000256" key="13">
    <source>
        <dbReference type="ARBA" id="ARBA00022685"/>
    </source>
</evidence>
<keyword evidence="26 33" id="KW-0564">Palmitate</keyword>
<dbReference type="InterPro" id="IPR000328">
    <property type="entry name" value="GP41-like"/>
</dbReference>
<evidence type="ECO:0000256" key="12">
    <source>
        <dbReference type="ARBA" id="ARBA00022595"/>
    </source>
</evidence>
<evidence type="ECO:0000256" key="14">
    <source>
        <dbReference type="ARBA" id="ARBA00022692"/>
    </source>
</evidence>
<comment type="similarity">
    <text evidence="33">Belongs to the HIV-1 env protein family.</text>
</comment>
<dbReference type="InterPro" id="IPR037527">
    <property type="entry name" value="Gp160"/>
</dbReference>
<evidence type="ECO:0000256" key="18">
    <source>
        <dbReference type="ARBA" id="ARBA00022844"/>
    </source>
</evidence>
<feature type="domain" description="Human immunodeficiency virus 1 envelope glycoprotein Gp120" evidence="35">
    <location>
        <begin position="33"/>
        <end position="139"/>
    </location>
</feature>
<comment type="miscellaneous">
    <text evidence="33">Inhibitors targeting HIV-1 viral envelope proteins are used as antiretroviral drugs. Attachment of virions to the cell surface via non-specific interactions and CD4 binding can be blocked by inhibitors that include cyanovirin-N, cyclotriazadisulfonamide analogs, PRO 2000, TNX 355 and PRO 542. In addition, BMS 806 can block CD4-induced conformational changes. Env interactions with the coreceptor molecules can be targeted by CCR5 antagonists including SCH-D, maraviroc (UK 427857) and aplaviroc (GW 873140), and the CXCR4 antagonist AMD 070. Fusion of viral and cellular membranes can be inhibited by peptides such as enfuvirtide and tifuvirtide (T 1249). Resistance to inhibitors associated with mutations in Env are observed. Most of the time, single mutations confer only a modest reduction in drug susceptibility. Combination of several mutations is usually required to develop a high-level drug resistance.</text>
</comment>
<keyword evidence="22 33" id="KW-1133">Transmembrane helix</keyword>
<comment type="subunit">
    <text evidence="32">The mature envelope protein (Env) consists of a homotrimer of non-covalently associated gp120-gp41 heterodimers. The resulting complex protrudes from the virus surface as a spike. There seems to be as few as 10 spikes on the average virion. Interacts with host CD4, CCR5 and CXCR4. Gp120 also interacts with the C-type lectins CD209/DC-SIGN and CLEC4M/DC-SIGNR (collectively referred to as DC-SIGN(R)). Gp120 and gp41 interact with GalCer. Gp120 interacts with host ITGA4/ITGB7 complex; on CD4+ T-cells, this interaction results in rapid activation of integrin ITGAL/LFA-1, which facilitates efficient cell-to-cell spreading of HIV-1. Gp120 interacts with cell-associated heparan sulfate; this interaction increases virus infectivity on permissive cells and may be involved in infection of CD4- cells.</text>
</comment>
<evidence type="ECO:0000256" key="10">
    <source>
        <dbReference type="ARBA" id="ARBA00022570"/>
    </source>
</evidence>
<evidence type="ECO:0000256" key="17">
    <source>
        <dbReference type="ARBA" id="ARBA00022804"/>
    </source>
</evidence>
<keyword evidence="7 33" id="KW-1168">Fusion of virus membrane with host membrane</keyword>
<dbReference type="Pfam" id="PF00517">
    <property type="entry name" value="GP41"/>
    <property type="match status" value="1"/>
</dbReference>
<proteinExistence type="inferred from homology"/>
<keyword evidence="17 33" id="KW-1161">Viral attachment to host cell</keyword>
<evidence type="ECO:0000259" key="35">
    <source>
        <dbReference type="Pfam" id="PF00516"/>
    </source>
</evidence>
<keyword evidence="30 33" id="KW-0449">Lipoprotein</keyword>
<keyword evidence="12 33" id="KW-1162">Viral penetration into host cytoplasm</keyword>
<keyword evidence="15 33" id="KW-0053">Apoptosis</keyword>
<comment type="function">
    <text evidence="33">Surface protein gp120: Attaches the virus to the host lymphoid cell by binding to the primary receptor CD4. This interaction induces a structural rearrangement creating a high affinity binding site for a chemokine coreceptor like CXCR4 and/or CCR5. Acts as a ligand for CD209/DC-SIGN and CLEC4M/DC-SIGNR, which are respectively found on dendritic cells (DCs), and on endothelial cells of liver sinusoids and lymph node sinuses. These interactions allow capture of viral particles at mucosal surfaces by these cells and subsequent transmission to permissive cells. HIV subverts the migration properties of dendritic cells to gain access to CD4+ T-cells in lymph nodes. Virus transmission to permissive T-cells occurs either in trans (without DCs infection, through viral capture and transmission), or in cis (following DCs productive infection, through the usual CD4-gp120 interaction), thereby inducing a robust infection. In trans infection, bound virions remain infectious over days and it is proposed that they are not degraded, but protected in non-lysosomal acidic organelles within the DCs close to the cell membrane thus contributing to the viral infectious potential during DCs' migration from the periphery to the lymphoid tissues. On arrival at lymphoid tissues, intact virions recycle back to DCs' cell surface allowing virus transmission to CD4+ T-cells.</text>
</comment>
<evidence type="ECO:0000256" key="19">
    <source>
        <dbReference type="ARBA" id="ARBA00022870"/>
    </source>
</evidence>
<feature type="transmembrane region" description="Helical" evidence="34">
    <location>
        <begin position="664"/>
        <end position="691"/>
    </location>
</feature>
<evidence type="ECO:0000256" key="27">
    <source>
        <dbReference type="ARBA" id="ARBA00023157"/>
    </source>
</evidence>
<keyword evidence="25 33" id="KW-0472">Membrane</keyword>
<evidence type="ECO:0000256" key="25">
    <source>
        <dbReference type="ARBA" id="ARBA00023136"/>
    </source>
</evidence>
<keyword evidence="16 33" id="KW-0732">Signal</keyword>
<comment type="domain">
    <text evidence="33">The CD4-binding region is targeted by the antibody b12.</text>
</comment>
<comment type="subcellular location">
    <molecule>Surface protein gp120</molecule>
    <subcellularLocation>
        <location evidence="33">Virion membrane</location>
        <topology evidence="33">Peripheral membrane protein</topology>
    </subcellularLocation>
    <subcellularLocation>
        <location evidence="33">Host cell membrane</location>
        <topology evidence="33">Peripheral membrane protein</topology>
    </subcellularLocation>
    <subcellularLocation>
        <location evidence="33">Host endosome membrane</location>
        <topology evidence="33">Single-pass type I membrane protein</topology>
    </subcellularLocation>
    <text evidence="33">The surface protein is not anchored to the viral envelope, but associates with the extravirion surface through its binding to TM. It is probably concentrated at the site of budding and incorporated into the virions possibly by contacts between the cytoplasmic tail of Env and the N-terminus of Gag.</text>
</comment>
<comment type="miscellaneous">
    <text evidence="33">HIV-1 lineages are divided in three main groups, M (for Major), O (for Outlier), and N (for New, or Non-M, Non-O). The vast majority of strains found worldwide belong to the group M. Group O seems to be endemic to and largely confined to Cameroon and neighboring countries in West Central Africa, where these viruses represent a small minority of HIV-1 strains. The group N is represented by a limited number of isolates from Cameroonian persons. The group M is further subdivided in 9 clades or subtypes (A to D, F to H, J and K).</text>
</comment>
<comment type="domain">
    <text evidence="33">The membrane proximal external region (MPER) present in gp41 is a tryptophan-rich region recognized by the antibodies 2F5, Z13, and 4E10. MPER seems to play a role in fusion.</text>
</comment>
<feature type="domain" description="Human immunodeficiency virus 1 envelope glycoprotein Gp120" evidence="35">
    <location>
        <begin position="146"/>
        <end position="497"/>
    </location>
</feature>
<dbReference type="GO" id="GO:0044175">
    <property type="term" value="C:host cell endosome membrane"/>
    <property type="evidence" value="ECO:0007669"/>
    <property type="project" value="UniProtKB-SubCell"/>
</dbReference>
<accession>A0A6M6B485</accession>
<evidence type="ECO:0000256" key="22">
    <source>
        <dbReference type="ARBA" id="ARBA00022989"/>
    </source>
</evidence>
<feature type="disulfide bond" evidence="33">
    <location>
        <begin position="226"/>
        <end position="237"/>
    </location>
</feature>
<feature type="coiled-coil region" evidence="33">
    <location>
        <begin position="619"/>
        <end position="653"/>
    </location>
</feature>
<comment type="PTM">
    <text evidence="33">Palmitoylation of the transmembrane protein and of Env polyprotein (prior to its proteolytic cleavage) is essential for their association with host cell membrane lipid rafts. Palmitoylation is therefore required for envelope trafficking to classical lipid rafts, but not for viral replication.</text>
</comment>
<comment type="domain">
    <text evidence="33 34">The 17 amino acids long immunosuppressive region is present in many retroviral envelope proteins. Synthetic peptides derived from this relatively conserved sequence inhibit immune function in vitro and in vivo.</text>
</comment>
<keyword evidence="10 33" id="KW-1165">Clathrin-mediated endocytosis of virus by host</keyword>
<dbReference type="GO" id="GO:1903911">
    <property type="term" value="P:positive regulation of receptor clustering"/>
    <property type="evidence" value="ECO:0007669"/>
    <property type="project" value="UniProtKB-UniRule"/>
</dbReference>
<feature type="short sequence motif" description="YXXL motif; contains endocytosis signal" evidence="33">
    <location>
        <begin position="698"/>
        <end position="701"/>
    </location>
</feature>
<keyword evidence="13 33" id="KW-0165">Cleavage on pair of basic residues</keyword>
<dbReference type="GO" id="GO:0019064">
    <property type="term" value="P:fusion of virus membrane with host plasma membrane"/>
    <property type="evidence" value="ECO:0007669"/>
    <property type="project" value="UniProtKB-UniRule"/>
</dbReference>
<comment type="domain">
    <text evidence="33">The YXXL motif is involved in determining the exact site of viral release at the surface of infected mononuclear cells and promotes endocytosis. YXXL and di-leucine endocytosis motifs interact directly or indirectly with the clathrin adapter complexes, opperate independently, and their activities are not additive.</text>
</comment>
<feature type="disulfide bond" evidence="33">
    <location>
        <begin position="53"/>
        <end position="73"/>
    </location>
</feature>
<feature type="transmembrane region" description="Helical" evidence="34">
    <location>
        <begin position="498"/>
        <end position="523"/>
    </location>
</feature>
<dbReference type="InterPro" id="IPR036377">
    <property type="entry name" value="Gp120_core_sf"/>
</dbReference>
<keyword evidence="8 33" id="KW-1170">Fusion of virus membrane with host endosomal membrane</keyword>
<evidence type="ECO:0000256" key="23">
    <source>
        <dbReference type="ARBA" id="ARBA00023046"/>
    </source>
</evidence>
<feature type="region of interest" description="Immunosuppression" evidence="33">
    <location>
        <begin position="560"/>
        <end position="578"/>
    </location>
</feature>
<comment type="PTM">
    <text evidence="33">Highly glycosylated by host. The high number of glycan on the protein is reffered to as 'glycan shield' because it contributes to hide protein sequence from adaptive immune system.</text>
</comment>
<dbReference type="FunFam" id="2.170.40.20:FF:000001">
    <property type="entry name" value="Envelope glycoprotein gp160"/>
    <property type="match status" value="1"/>
</dbReference>
<keyword evidence="11 33" id="KW-0945">Host-virus interaction</keyword>
<gene>
    <name evidence="33 37" type="primary">env</name>
</gene>
<evidence type="ECO:0000256" key="2">
    <source>
        <dbReference type="ARBA" id="ARBA00004433"/>
    </source>
</evidence>
<evidence type="ECO:0000256" key="4">
    <source>
        <dbReference type="ARBA" id="ARBA00004563"/>
    </source>
</evidence>
<feature type="region of interest" description="Fusion peptide" evidence="33">
    <location>
        <begin position="498"/>
        <end position="518"/>
    </location>
</feature>
<dbReference type="FunFam" id="2.170.40.20:FF:000003">
    <property type="entry name" value="Envelope glycoprotein gp160"/>
    <property type="match status" value="1"/>
</dbReference>
<comment type="function">
    <text evidence="33">Envelope glycoprotein gp160: Oligomerizes in the host endoplasmic reticulum into predominantly trimers. In a second time, gp160 transits in the host Golgi, where glycosylation is completed. The precursor is then proteolytically cleaved in the trans-Golgi and thereby activated by cellular furin or furin-like proteases to produce gp120 and gp41.</text>
</comment>
<keyword evidence="9 33" id="KW-1032">Host cell membrane</keyword>
<evidence type="ECO:0000256" key="6">
    <source>
        <dbReference type="ARBA" id="ARBA00004650"/>
    </source>
</evidence>
<dbReference type="GO" id="GO:0039654">
    <property type="term" value="P:fusion of virus membrane with host endosome membrane"/>
    <property type="evidence" value="ECO:0007669"/>
    <property type="project" value="UniProtKB-UniRule"/>
</dbReference>
<feature type="disulfide bond" evidence="33">
    <location>
        <begin position="584"/>
        <end position="590"/>
    </location>
</feature>
<evidence type="ECO:0000256" key="21">
    <source>
        <dbReference type="ARBA" id="ARBA00022890"/>
    </source>
</evidence>
<dbReference type="GO" id="GO:0020002">
    <property type="term" value="C:host cell plasma membrane"/>
    <property type="evidence" value="ECO:0007669"/>
    <property type="project" value="UniProtKB-SubCell"/>
</dbReference>
<dbReference type="Gene3D" id="1.20.5.490">
    <property type="entry name" value="Single helix bin"/>
    <property type="match status" value="1"/>
</dbReference>
<evidence type="ECO:0000256" key="30">
    <source>
        <dbReference type="ARBA" id="ARBA00023288"/>
    </source>
</evidence>
<name>A0A6M6B485_HV1</name>
<evidence type="ECO:0000256" key="7">
    <source>
        <dbReference type="ARBA" id="ARBA00022506"/>
    </source>
</evidence>
<organismHost>
    <name type="scientific">Homo sapiens</name>
    <name type="common">Human</name>
    <dbReference type="NCBI Taxonomy" id="9606"/>
</organismHost>
<evidence type="ECO:0000256" key="26">
    <source>
        <dbReference type="ARBA" id="ARBA00023139"/>
    </source>
</evidence>
<evidence type="ECO:0000256" key="11">
    <source>
        <dbReference type="ARBA" id="ARBA00022581"/>
    </source>
</evidence>
<evidence type="ECO:0000259" key="36">
    <source>
        <dbReference type="Pfam" id="PF00517"/>
    </source>
</evidence>
<dbReference type="HAMAP" id="MF_04083">
    <property type="entry name" value="HIV_ENV"/>
    <property type="match status" value="1"/>
</dbReference>
<keyword evidence="28 33" id="KW-0325">Glycoprotein</keyword>
<dbReference type="GO" id="GO:0019082">
    <property type="term" value="P:viral protein processing"/>
    <property type="evidence" value="ECO:0007669"/>
    <property type="project" value="UniProtKB-UniRule"/>
</dbReference>
<dbReference type="GO" id="GO:0019062">
    <property type="term" value="P:virion attachment to host cell"/>
    <property type="evidence" value="ECO:0007669"/>
    <property type="project" value="UniProtKB-UniRule"/>
</dbReference>
<dbReference type="SUPFAM" id="SSF56502">
    <property type="entry name" value="gp120 core"/>
    <property type="match status" value="2"/>
</dbReference>
<feature type="site" description="Cleavage; by host furin" evidence="33">
    <location>
        <begin position="497"/>
        <end position="498"/>
    </location>
</feature>
<reference evidence="37" key="1">
    <citation type="journal article" date="2020" name="PLoS Pathog.">
        <title>HIV-1 variants are archived throughout infection and persist in the reservoir.</title>
        <authorList>
            <person name="Brooks K."/>
            <person name="Jones B.R."/>
            <person name="Dilernia D.A."/>
            <person name="Wilkins D.J."/>
            <person name="Claiborne D.T."/>
            <person name="McInally S."/>
            <person name="Gilmour J."/>
            <person name="Kilembe W."/>
            <person name="Joy J.B."/>
            <person name="Allen S.A."/>
            <person name="Brumme Z.L."/>
            <person name="Hunter E."/>
        </authorList>
    </citation>
    <scope>NUCLEOTIDE SEQUENCE</scope>
    <source>
        <strain evidence="37">ZM1808F_09Dec2008_1Y_4_E</strain>
    </source>
</reference>
<feature type="chain" id="PRO_5027194790" description="Envelope glycoprotein gp160" evidence="33">
    <location>
        <begin position="32"/>
        <end position="849"/>
    </location>
</feature>
<keyword evidence="24 33" id="KW-0175">Coiled coil</keyword>
<dbReference type="GO" id="GO:0052031">
    <property type="term" value="P:symbiont-mediated perturbation of host defense response"/>
    <property type="evidence" value="ECO:0007669"/>
    <property type="project" value="UniProtKB-UniRule"/>
</dbReference>
<dbReference type="CDD" id="cd09909">
    <property type="entry name" value="HIV-1-like_HR1-HR2"/>
    <property type="match status" value="1"/>
</dbReference>
<keyword evidence="14 33" id="KW-0812">Transmembrane</keyword>